<comment type="caution">
    <text evidence="3">The sequence shown here is derived from an EMBL/GenBank/DDBJ whole genome shotgun (WGS) entry which is preliminary data.</text>
</comment>
<evidence type="ECO:0000256" key="1">
    <source>
        <dbReference type="SAM" id="MobiDB-lite"/>
    </source>
</evidence>
<sequence length="187" mass="18297">MPRRSGFVLAAAAAMLLALAGCGGESDAAGASGTDDGGFTAYRDCLSQHGITLPSGQPGAGQGRPSGFPSGRPEGFPSGRPEGFPSGRPSGFPSGGPGAGGPGGGFGGLRPEGVSEEQWQQAQEACASVRPSMGPGGQGDRRGGGNRGADTAYRNCLSDHGATPGTTPSAEAEQACAVLRPTPTPTA</sequence>
<dbReference type="RefSeq" id="WP_239090406.1">
    <property type="nucleotide sequence ID" value="NZ_BAAALU010000017.1"/>
</dbReference>
<feature type="signal peptide" evidence="2">
    <location>
        <begin position="1"/>
        <end position="20"/>
    </location>
</feature>
<gene>
    <name evidence="3" type="ORF">Air01nite_01620</name>
</gene>
<organism evidence="3 4">
    <name type="scientific">Asanoa iriomotensis</name>
    <dbReference type="NCBI Taxonomy" id="234613"/>
    <lineage>
        <taxon>Bacteria</taxon>
        <taxon>Bacillati</taxon>
        <taxon>Actinomycetota</taxon>
        <taxon>Actinomycetes</taxon>
        <taxon>Micromonosporales</taxon>
        <taxon>Micromonosporaceae</taxon>
        <taxon>Asanoa</taxon>
    </lineage>
</organism>
<reference evidence="3 4" key="1">
    <citation type="submission" date="2021-01" db="EMBL/GenBank/DDBJ databases">
        <title>Whole genome shotgun sequence of Asanoa iriomotensis NBRC 100142.</title>
        <authorList>
            <person name="Komaki H."/>
            <person name="Tamura T."/>
        </authorList>
    </citation>
    <scope>NUCLEOTIDE SEQUENCE [LARGE SCALE GENOMIC DNA]</scope>
    <source>
        <strain evidence="3 4">NBRC 100142</strain>
    </source>
</reference>
<keyword evidence="2" id="KW-0732">Signal</keyword>
<feature type="region of interest" description="Disordered" evidence="1">
    <location>
        <begin position="49"/>
        <end position="187"/>
    </location>
</feature>
<protein>
    <recommendedName>
        <fullName evidence="5">PT repeat-containing protein</fullName>
    </recommendedName>
</protein>
<feature type="compositionally biased region" description="Low complexity" evidence="1">
    <location>
        <begin position="111"/>
        <end position="127"/>
    </location>
</feature>
<proteinExistence type="predicted"/>
<feature type="compositionally biased region" description="Gly residues" evidence="1">
    <location>
        <begin position="93"/>
        <end position="110"/>
    </location>
</feature>
<feature type="chain" id="PRO_5046850008" description="PT repeat-containing protein" evidence="2">
    <location>
        <begin position="21"/>
        <end position="187"/>
    </location>
</feature>
<evidence type="ECO:0008006" key="5">
    <source>
        <dbReference type="Google" id="ProtNLM"/>
    </source>
</evidence>
<dbReference type="PROSITE" id="PS51257">
    <property type="entry name" value="PROKAR_LIPOPROTEIN"/>
    <property type="match status" value="1"/>
</dbReference>
<accession>A0ABQ4BU62</accession>
<dbReference type="Proteomes" id="UP000624325">
    <property type="component" value="Unassembled WGS sequence"/>
</dbReference>
<feature type="compositionally biased region" description="Low complexity" evidence="1">
    <location>
        <begin position="65"/>
        <end position="92"/>
    </location>
</feature>
<evidence type="ECO:0000256" key="2">
    <source>
        <dbReference type="SAM" id="SignalP"/>
    </source>
</evidence>
<evidence type="ECO:0000313" key="4">
    <source>
        <dbReference type="Proteomes" id="UP000624325"/>
    </source>
</evidence>
<keyword evidence="4" id="KW-1185">Reference proteome</keyword>
<dbReference type="EMBL" id="BONC01000001">
    <property type="protein sequence ID" value="GIF54067.1"/>
    <property type="molecule type" value="Genomic_DNA"/>
</dbReference>
<evidence type="ECO:0000313" key="3">
    <source>
        <dbReference type="EMBL" id="GIF54067.1"/>
    </source>
</evidence>
<name>A0ABQ4BU62_9ACTN</name>